<sequence>MTSRGVPAAVGQNRRVTRLRLLFAGSPAAAVPSLAALAGGPHAVEAVITRPPTPQGRKRVLTPTPVEVEAERLGLEVLHARSLTPLTDELVARQVDLGVIVAFGGLIREPLLSAPRLGWINLHFSLLPAYRGAAPVQRAIMAGDTRTGMSVFRLTAGLDEGELLAQRAQPIGAHDTAGSLLERLATDGAGLVASVVDALADGTATATPQQGTPSFAPKLTRDDGRVTFTSCVATVSARVRGTTPEPGAFAELDDGTTVKLLEVAIAHDAPALEPGRLTVQAGAALVGTADRPLELIRVQPAGKQAMRAVDWMRGLRDAAERRFR</sequence>
<dbReference type="SUPFAM" id="SSF53328">
    <property type="entry name" value="Formyltransferase"/>
    <property type="match status" value="1"/>
</dbReference>
<gene>
    <name evidence="5" type="primary">fmt</name>
    <name evidence="8" type="ORF">EV141_0017</name>
</gene>
<evidence type="ECO:0000313" key="8">
    <source>
        <dbReference type="EMBL" id="RZS58810.1"/>
    </source>
</evidence>
<dbReference type="NCBIfam" id="TIGR00460">
    <property type="entry name" value="fmt"/>
    <property type="match status" value="1"/>
</dbReference>
<keyword evidence="9" id="KW-1185">Reference proteome</keyword>
<dbReference type="EMBL" id="SGWW01000001">
    <property type="protein sequence ID" value="RZS58810.1"/>
    <property type="molecule type" value="Genomic_DNA"/>
</dbReference>
<organism evidence="8 9">
    <name type="scientific">Microcella putealis</name>
    <dbReference type="NCBI Taxonomy" id="337005"/>
    <lineage>
        <taxon>Bacteria</taxon>
        <taxon>Bacillati</taxon>
        <taxon>Actinomycetota</taxon>
        <taxon>Actinomycetes</taxon>
        <taxon>Micrococcales</taxon>
        <taxon>Microbacteriaceae</taxon>
        <taxon>Microcella</taxon>
    </lineage>
</organism>
<dbReference type="HAMAP" id="MF_00182">
    <property type="entry name" value="Formyl_trans"/>
    <property type="match status" value="1"/>
</dbReference>
<evidence type="ECO:0000256" key="2">
    <source>
        <dbReference type="ARBA" id="ARBA00012261"/>
    </source>
</evidence>
<dbReference type="EC" id="2.1.2.9" evidence="2 5"/>
<dbReference type="AlphaFoldDB" id="A0A4V2EXA5"/>
<dbReference type="Pfam" id="PF02911">
    <property type="entry name" value="Formyl_trans_C"/>
    <property type="match status" value="1"/>
</dbReference>
<evidence type="ECO:0000259" key="7">
    <source>
        <dbReference type="Pfam" id="PF02911"/>
    </source>
</evidence>
<dbReference type="Proteomes" id="UP000293519">
    <property type="component" value="Unassembled WGS sequence"/>
</dbReference>
<dbReference type="InterPro" id="IPR011034">
    <property type="entry name" value="Formyl_transferase-like_C_sf"/>
</dbReference>
<reference evidence="8 9" key="1">
    <citation type="journal article" date="2015" name="Stand. Genomic Sci.">
        <title>Genomic Encyclopedia of Bacterial and Archaeal Type Strains, Phase III: the genomes of soil and plant-associated and newly described type strains.</title>
        <authorList>
            <person name="Whitman W.B."/>
            <person name="Woyke T."/>
            <person name="Klenk H.P."/>
            <person name="Zhou Y."/>
            <person name="Lilburn T.G."/>
            <person name="Beck B.J."/>
            <person name="De Vos P."/>
            <person name="Vandamme P."/>
            <person name="Eisen J.A."/>
            <person name="Garrity G."/>
            <person name="Hugenholtz P."/>
            <person name="Kyrpides N.C."/>
        </authorList>
    </citation>
    <scope>NUCLEOTIDE SEQUENCE [LARGE SCALE GENOMIC DNA]</scope>
    <source>
        <strain evidence="8 9">CV2</strain>
    </source>
</reference>
<protein>
    <recommendedName>
        <fullName evidence="2 5">Methionyl-tRNA formyltransferase</fullName>
        <ecNumber evidence="2 5">2.1.2.9</ecNumber>
    </recommendedName>
</protein>
<dbReference type="SUPFAM" id="SSF50486">
    <property type="entry name" value="FMT C-terminal domain-like"/>
    <property type="match status" value="1"/>
</dbReference>
<keyword evidence="4 5" id="KW-0648">Protein biosynthesis</keyword>
<dbReference type="InterPro" id="IPR005793">
    <property type="entry name" value="Formyl_trans_C"/>
</dbReference>
<keyword evidence="3 5" id="KW-0808">Transferase</keyword>
<evidence type="ECO:0000256" key="1">
    <source>
        <dbReference type="ARBA" id="ARBA00010699"/>
    </source>
</evidence>
<comment type="similarity">
    <text evidence="1 5">Belongs to the Fmt family.</text>
</comment>
<dbReference type="CDD" id="cd08704">
    <property type="entry name" value="Met_tRNA_FMT_C"/>
    <property type="match status" value="1"/>
</dbReference>
<dbReference type="CDD" id="cd08646">
    <property type="entry name" value="FMT_core_Met-tRNA-FMT_N"/>
    <property type="match status" value="1"/>
</dbReference>
<dbReference type="PANTHER" id="PTHR11138:SF5">
    <property type="entry name" value="METHIONYL-TRNA FORMYLTRANSFERASE, MITOCHONDRIAL"/>
    <property type="match status" value="1"/>
</dbReference>
<dbReference type="Gene3D" id="3.40.50.12230">
    <property type="match status" value="1"/>
</dbReference>
<dbReference type="GO" id="GO:0005829">
    <property type="term" value="C:cytosol"/>
    <property type="evidence" value="ECO:0007669"/>
    <property type="project" value="TreeGrafter"/>
</dbReference>
<comment type="catalytic activity">
    <reaction evidence="5">
        <text>L-methionyl-tRNA(fMet) + (6R)-10-formyltetrahydrofolate = N-formyl-L-methionyl-tRNA(fMet) + (6S)-5,6,7,8-tetrahydrofolate + H(+)</text>
        <dbReference type="Rhea" id="RHEA:24380"/>
        <dbReference type="Rhea" id="RHEA-COMP:9952"/>
        <dbReference type="Rhea" id="RHEA-COMP:9953"/>
        <dbReference type="ChEBI" id="CHEBI:15378"/>
        <dbReference type="ChEBI" id="CHEBI:57453"/>
        <dbReference type="ChEBI" id="CHEBI:78530"/>
        <dbReference type="ChEBI" id="CHEBI:78844"/>
        <dbReference type="ChEBI" id="CHEBI:195366"/>
        <dbReference type="EC" id="2.1.2.9"/>
    </reaction>
</comment>
<feature type="binding site" evidence="5">
    <location>
        <begin position="125"/>
        <end position="128"/>
    </location>
    <ligand>
        <name>(6S)-5,6,7,8-tetrahydrofolate</name>
        <dbReference type="ChEBI" id="CHEBI:57453"/>
    </ligand>
</feature>
<evidence type="ECO:0000259" key="6">
    <source>
        <dbReference type="Pfam" id="PF00551"/>
    </source>
</evidence>
<dbReference type="PANTHER" id="PTHR11138">
    <property type="entry name" value="METHIONYL-TRNA FORMYLTRANSFERASE"/>
    <property type="match status" value="1"/>
</dbReference>
<dbReference type="InterPro" id="IPR041711">
    <property type="entry name" value="Met-tRNA-FMT_N"/>
</dbReference>
<comment type="caution">
    <text evidence="8">The sequence shown here is derived from an EMBL/GenBank/DDBJ whole genome shotgun (WGS) entry which is preliminary data.</text>
</comment>
<evidence type="ECO:0000256" key="5">
    <source>
        <dbReference type="HAMAP-Rule" id="MF_00182"/>
    </source>
</evidence>
<dbReference type="InterPro" id="IPR002376">
    <property type="entry name" value="Formyl_transf_N"/>
</dbReference>
<feature type="domain" description="Formyl transferase N-terminal" evidence="6">
    <location>
        <begin position="32"/>
        <end position="190"/>
    </location>
</feature>
<evidence type="ECO:0000256" key="4">
    <source>
        <dbReference type="ARBA" id="ARBA00022917"/>
    </source>
</evidence>
<name>A0A4V2EXA5_9MICO</name>
<accession>A0A4V2EXA5</accession>
<dbReference type="GO" id="GO:0004479">
    <property type="term" value="F:methionyl-tRNA formyltransferase activity"/>
    <property type="evidence" value="ECO:0007669"/>
    <property type="project" value="UniProtKB-UniRule"/>
</dbReference>
<evidence type="ECO:0000313" key="9">
    <source>
        <dbReference type="Proteomes" id="UP000293519"/>
    </source>
</evidence>
<comment type="function">
    <text evidence="5">Attaches a formyl group to the free amino group of methionyl-tRNA(fMet). The formyl group appears to play a dual role in the initiator identity of N-formylmethionyl-tRNA by promoting its recognition by IF2 and preventing the misappropriation of this tRNA by the elongation apparatus.</text>
</comment>
<proteinExistence type="inferred from homology"/>
<evidence type="ECO:0000256" key="3">
    <source>
        <dbReference type="ARBA" id="ARBA00022679"/>
    </source>
</evidence>
<dbReference type="Pfam" id="PF00551">
    <property type="entry name" value="Formyl_trans_N"/>
    <property type="match status" value="1"/>
</dbReference>
<dbReference type="InterPro" id="IPR005794">
    <property type="entry name" value="Fmt"/>
</dbReference>
<feature type="domain" description="Formyl transferase C-terminal" evidence="7">
    <location>
        <begin position="218"/>
        <end position="315"/>
    </location>
</feature>
<dbReference type="InterPro" id="IPR044135">
    <property type="entry name" value="Met-tRNA-FMT_C"/>
</dbReference>
<dbReference type="InterPro" id="IPR036477">
    <property type="entry name" value="Formyl_transf_N_sf"/>
</dbReference>